<sequence>MYTFLPQLIILQFIVEVLPMKLELTDRLFRTTPHRSVPLTADAPGRGRSIHILGINGGKDNCGRRLLVVVARKRELGIDAMACLLSILFEKQ</sequence>
<evidence type="ECO:0000313" key="3">
    <source>
        <dbReference type="Proteomes" id="UP001160483"/>
    </source>
</evidence>
<evidence type="ECO:0000313" key="2">
    <source>
        <dbReference type="EMBL" id="CAH0474552.1"/>
    </source>
</evidence>
<organism evidence="2 3">
    <name type="scientific">Peronospora belbahrii</name>
    <dbReference type="NCBI Taxonomy" id="622444"/>
    <lineage>
        <taxon>Eukaryota</taxon>
        <taxon>Sar</taxon>
        <taxon>Stramenopiles</taxon>
        <taxon>Oomycota</taxon>
        <taxon>Peronosporomycetes</taxon>
        <taxon>Peronosporales</taxon>
        <taxon>Peronosporaceae</taxon>
        <taxon>Peronospora</taxon>
    </lineage>
</organism>
<protein>
    <recommendedName>
        <fullName evidence="4">Secreted protein</fullName>
    </recommendedName>
</protein>
<proteinExistence type="predicted"/>
<comment type="caution">
    <text evidence="2">The sequence shown here is derived from an EMBL/GenBank/DDBJ whole genome shotgun (WGS) entry which is preliminary data.</text>
</comment>
<reference evidence="2" key="1">
    <citation type="submission" date="2021-11" db="EMBL/GenBank/DDBJ databases">
        <authorList>
            <person name="Islam A."/>
            <person name="Islam S."/>
            <person name="Flora M.S."/>
            <person name="Rahman M."/>
            <person name="Ziaur R.M."/>
            <person name="Epstein J.H."/>
            <person name="Hassan M."/>
            <person name="Klassen M."/>
            <person name="Woodard K."/>
            <person name="Webb A."/>
            <person name="Webby R.J."/>
            <person name="El Zowalaty M.E."/>
        </authorList>
    </citation>
    <scope>NUCLEOTIDE SEQUENCE</scope>
    <source>
        <strain evidence="2">Pbs3</strain>
    </source>
</reference>
<dbReference type="Proteomes" id="UP001160483">
    <property type="component" value="Unassembled WGS sequence"/>
</dbReference>
<accession>A0AAU9KQV1</accession>
<feature type="chain" id="PRO_5043605741" description="Secreted protein" evidence="1">
    <location>
        <begin position="20"/>
        <end position="92"/>
    </location>
</feature>
<feature type="signal peptide" evidence="1">
    <location>
        <begin position="1"/>
        <end position="19"/>
    </location>
</feature>
<evidence type="ECO:0000256" key="1">
    <source>
        <dbReference type="SAM" id="SignalP"/>
    </source>
</evidence>
<dbReference type="AlphaFoldDB" id="A0AAU9KQV1"/>
<dbReference type="EMBL" id="CAKKTJ010000111">
    <property type="protein sequence ID" value="CAH0474552.1"/>
    <property type="molecule type" value="Genomic_DNA"/>
</dbReference>
<gene>
    <name evidence="2" type="ORF">PBS003_LOCUS1396</name>
</gene>
<keyword evidence="1" id="KW-0732">Signal</keyword>
<evidence type="ECO:0008006" key="4">
    <source>
        <dbReference type="Google" id="ProtNLM"/>
    </source>
</evidence>
<name>A0AAU9KQV1_9STRA</name>